<evidence type="ECO:0000313" key="11">
    <source>
        <dbReference type="Proteomes" id="UP000439314"/>
    </source>
</evidence>
<organism evidence="8 11">
    <name type="scientific">Xanthomonas sontii</name>
    <dbReference type="NCBI Taxonomy" id="2650745"/>
    <lineage>
        <taxon>Bacteria</taxon>
        <taxon>Pseudomonadati</taxon>
        <taxon>Pseudomonadota</taxon>
        <taxon>Gammaproteobacteria</taxon>
        <taxon>Lysobacterales</taxon>
        <taxon>Lysobacteraceae</taxon>
        <taxon>Xanthomonas</taxon>
    </lineage>
</organism>
<feature type="modified residue" description="4-aspartylphosphate" evidence="5">
    <location>
        <position position="62"/>
    </location>
</feature>
<comment type="caution">
    <text evidence="8">The sequence shown here is derived from an EMBL/GenBank/DDBJ whole genome shotgun (WGS) entry which is preliminary data.</text>
</comment>
<evidence type="ECO:0000256" key="4">
    <source>
        <dbReference type="ARBA" id="ARBA00023163"/>
    </source>
</evidence>
<dbReference type="SMART" id="SM00421">
    <property type="entry name" value="HTH_LUXR"/>
    <property type="match status" value="1"/>
</dbReference>
<dbReference type="Pfam" id="PF00196">
    <property type="entry name" value="GerE"/>
    <property type="match status" value="1"/>
</dbReference>
<evidence type="ECO:0000256" key="2">
    <source>
        <dbReference type="ARBA" id="ARBA00023015"/>
    </source>
</evidence>
<evidence type="ECO:0000256" key="5">
    <source>
        <dbReference type="PROSITE-ProRule" id="PRU00169"/>
    </source>
</evidence>
<keyword evidence="4" id="KW-0804">Transcription</keyword>
<keyword evidence="10" id="KW-1185">Reference proteome</keyword>
<dbReference type="Proteomes" id="UP000439314">
    <property type="component" value="Unassembled WGS sequence"/>
</dbReference>
<keyword evidence="2" id="KW-0805">Transcription regulation</keyword>
<dbReference type="InterPro" id="IPR058245">
    <property type="entry name" value="NreC/VraR/RcsB-like_REC"/>
</dbReference>
<evidence type="ECO:0000313" key="10">
    <source>
        <dbReference type="Proteomes" id="UP000437931"/>
    </source>
</evidence>
<dbReference type="PROSITE" id="PS50043">
    <property type="entry name" value="HTH_LUXR_2"/>
    <property type="match status" value="1"/>
</dbReference>
<dbReference type="GO" id="GO:0003677">
    <property type="term" value="F:DNA binding"/>
    <property type="evidence" value="ECO:0007669"/>
    <property type="project" value="UniProtKB-KW"/>
</dbReference>
<dbReference type="PANTHER" id="PTHR43214">
    <property type="entry name" value="TWO-COMPONENT RESPONSE REGULATOR"/>
    <property type="match status" value="1"/>
</dbReference>
<accession>A0A6N7Q4Z3</accession>
<dbReference type="Pfam" id="PF00072">
    <property type="entry name" value="Response_reg"/>
    <property type="match status" value="1"/>
</dbReference>
<keyword evidence="1 5" id="KW-0597">Phosphoprotein</keyword>
<dbReference type="Proteomes" id="UP000437931">
    <property type="component" value="Unassembled WGS sequence"/>
</dbReference>
<evidence type="ECO:0000259" key="6">
    <source>
        <dbReference type="PROSITE" id="PS50043"/>
    </source>
</evidence>
<dbReference type="InterPro" id="IPR011006">
    <property type="entry name" value="CheY-like_superfamily"/>
</dbReference>
<dbReference type="PANTHER" id="PTHR43214:SF41">
    <property type="entry name" value="NITRATE_NITRITE RESPONSE REGULATOR PROTEIN NARP"/>
    <property type="match status" value="1"/>
</dbReference>
<reference evidence="9" key="2">
    <citation type="journal article" date="2020" name="Plant Dis.">
        <title>A Grain Rot of Rice in Iran Caused by a Xanthomonas Strain Closely Related to X. sacchari.</title>
        <authorList>
            <person name="Mirghasempour S.A."/>
            <person name="Huang S."/>
            <person name="Studholme D.J."/>
            <person name="Brady C.L."/>
        </authorList>
    </citation>
    <scope>NUCLEOTIDE SEQUENCE</scope>
    <source>
        <strain evidence="9">SAM114</strain>
    </source>
</reference>
<proteinExistence type="predicted"/>
<dbReference type="PRINTS" id="PR00038">
    <property type="entry name" value="HTHLUXR"/>
</dbReference>
<reference evidence="10 11" key="1">
    <citation type="submission" date="2019-11" db="EMBL/GenBank/DDBJ databases">
        <title>First report of rice panicle blight caused by Xanthomonas sp. in Iran.</title>
        <authorList>
            <person name="Mirghasempour S.A."/>
            <person name="Huang S."/>
            <person name="Brady C.L."/>
            <person name="Studholme D.J."/>
        </authorList>
    </citation>
    <scope>NUCLEOTIDE SEQUENCE [LARGE SCALE GENOMIC DNA]</scope>
    <source>
        <strain evidence="8 11">ASD011</strain>
        <strain evidence="10">SAM114</strain>
    </source>
</reference>
<dbReference type="InterPro" id="IPR039420">
    <property type="entry name" value="WalR-like"/>
</dbReference>
<dbReference type="SUPFAM" id="SSF52172">
    <property type="entry name" value="CheY-like"/>
    <property type="match status" value="1"/>
</dbReference>
<dbReference type="SMART" id="SM00448">
    <property type="entry name" value="REC"/>
    <property type="match status" value="1"/>
</dbReference>
<dbReference type="CDD" id="cd06170">
    <property type="entry name" value="LuxR_C_like"/>
    <property type="match status" value="1"/>
</dbReference>
<name>A0A6N7Q4Z3_9XANT</name>
<dbReference type="PROSITE" id="PS50110">
    <property type="entry name" value="RESPONSE_REGULATORY"/>
    <property type="match status" value="1"/>
</dbReference>
<dbReference type="InterPro" id="IPR000792">
    <property type="entry name" value="Tscrpt_reg_LuxR_C"/>
</dbReference>
<sequence>MERTGMSAPIRVLIADDHTLVRESLVAVLDAIDGIQVVAQAADGIEALAKAEATSPDVAIVDISMPRLNGIDVVRRLCETVPLARILVLTMHEEHEYVLHAVRAGASGYLLKDSASADLIAAVRNLHAGRGHFSPQAAQALVAQMQQPQALPPDPYRSLTAREREVFHLIVEGRTTKEIARVLQISVKTAENHRFRVLNKLGMRNTAELVRYAVRNGLLD</sequence>
<evidence type="ECO:0000256" key="1">
    <source>
        <dbReference type="ARBA" id="ARBA00022553"/>
    </source>
</evidence>
<dbReference type="InterPro" id="IPR016032">
    <property type="entry name" value="Sig_transdc_resp-reg_C-effctor"/>
</dbReference>
<dbReference type="GO" id="GO:0000160">
    <property type="term" value="P:phosphorelay signal transduction system"/>
    <property type="evidence" value="ECO:0007669"/>
    <property type="project" value="InterPro"/>
</dbReference>
<protein>
    <submittedName>
        <fullName evidence="8">Response regulator</fullName>
    </submittedName>
</protein>
<keyword evidence="3" id="KW-0238">DNA-binding</keyword>
<evidence type="ECO:0000256" key="3">
    <source>
        <dbReference type="ARBA" id="ARBA00023125"/>
    </source>
</evidence>
<evidence type="ECO:0000313" key="8">
    <source>
        <dbReference type="EMBL" id="MRG98807.1"/>
    </source>
</evidence>
<gene>
    <name evidence="8" type="ORF">GIY21_00705</name>
    <name evidence="9" type="ORF">GIY22_02065</name>
</gene>
<dbReference type="EMBL" id="WJPM01000001">
    <property type="protein sequence ID" value="MRH73402.1"/>
    <property type="molecule type" value="Genomic_DNA"/>
</dbReference>
<dbReference type="GO" id="GO:0006355">
    <property type="term" value="P:regulation of DNA-templated transcription"/>
    <property type="evidence" value="ECO:0007669"/>
    <property type="project" value="InterPro"/>
</dbReference>
<dbReference type="CDD" id="cd17535">
    <property type="entry name" value="REC_NarL-like"/>
    <property type="match status" value="1"/>
</dbReference>
<dbReference type="AlphaFoldDB" id="A0A6N7Q4Z3"/>
<dbReference type="InterPro" id="IPR001789">
    <property type="entry name" value="Sig_transdc_resp-reg_receiver"/>
</dbReference>
<evidence type="ECO:0000313" key="9">
    <source>
        <dbReference type="EMBL" id="MRH73402.1"/>
    </source>
</evidence>
<evidence type="ECO:0000259" key="7">
    <source>
        <dbReference type="PROSITE" id="PS50110"/>
    </source>
</evidence>
<dbReference type="EMBL" id="WJPN01000001">
    <property type="protein sequence ID" value="MRG98807.1"/>
    <property type="molecule type" value="Genomic_DNA"/>
</dbReference>
<dbReference type="SUPFAM" id="SSF46894">
    <property type="entry name" value="C-terminal effector domain of the bipartite response regulators"/>
    <property type="match status" value="1"/>
</dbReference>
<feature type="domain" description="HTH luxR-type" evidence="6">
    <location>
        <begin position="152"/>
        <end position="217"/>
    </location>
</feature>
<feature type="domain" description="Response regulatory" evidence="7">
    <location>
        <begin position="11"/>
        <end position="127"/>
    </location>
</feature>
<dbReference type="Gene3D" id="3.40.50.2300">
    <property type="match status" value="1"/>
</dbReference>